<comment type="caution">
    <text evidence="1">The sequence shown here is derived from an EMBL/GenBank/DDBJ whole genome shotgun (WGS) entry which is preliminary data.</text>
</comment>
<evidence type="ECO:0000313" key="1">
    <source>
        <dbReference type="EMBL" id="KKS11599.1"/>
    </source>
</evidence>
<protein>
    <submittedName>
        <fullName evidence="1">Uncharacterized protein</fullName>
    </submittedName>
</protein>
<organism evidence="1 2">
    <name type="scientific">Candidatus Daviesbacteria bacterium GW2011_GWB1_41_5</name>
    <dbReference type="NCBI Taxonomy" id="1618429"/>
    <lineage>
        <taxon>Bacteria</taxon>
        <taxon>Candidatus Daviesiibacteriota</taxon>
    </lineage>
</organism>
<feature type="non-terminal residue" evidence="1">
    <location>
        <position position="1"/>
    </location>
</feature>
<dbReference type="Proteomes" id="UP000034753">
    <property type="component" value="Unassembled WGS sequence"/>
</dbReference>
<dbReference type="EMBL" id="LCBN01000069">
    <property type="protein sequence ID" value="KKS11599.1"/>
    <property type="molecule type" value="Genomic_DNA"/>
</dbReference>
<dbReference type="AlphaFoldDB" id="A0A0G0WF61"/>
<evidence type="ECO:0000313" key="2">
    <source>
        <dbReference type="Proteomes" id="UP000034753"/>
    </source>
</evidence>
<proteinExistence type="predicted"/>
<sequence length="70" mass="7682">KSANEKIGANPQLEFFSLLPGALRPVDYTTPCALNNFTTFLKSSEEKKLSGGCGRDRTSDLVIISDAFYH</sequence>
<reference evidence="1 2" key="1">
    <citation type="journal article" date="2015" name="Nature">
        <title>rRNA introns, odd ribosomes, and small enigmatic genomes across a large radiation of phyla.</title>
        <authorList>
            <person name="Brown C.T."/>
            <person name="Hug L.A."/>
            <person name="Thomas B.C."/>
            <person name="Sharon I."/>
            <person name="Castelle C.J."/>
            <person name="Singh A."/>
            <person name="Wilkins M.J."/>
            <person name="Williams K.H."/>
            <person name="Banfield J.F."/>
        </authorList>
    </citation>
    <scope>NUCLEOTIDE SEQUENCE [LARGE SCALE GENOMIC DNA]</scope>
</reference>
<accession>A0A0G0WF61</accession>
<name>A0A0G0WF61_9BACT</name>
<gene>
    <name evidence="1" type="ORF">UU67_C0069G0001</name>
</gene>